<evidence type="ECO:0000256" key="4">
    <source>
        <dbReference type="ARBA" id="ARBA00023315"/>
    </source>
</evidence>
<dbReference type="GO" id="GO:0016747">
    <property type="term" value="F:acyltransferase activity, transferring groups other than amino-acyl groups"/>
    <property type="evidence" value="ECO:0007669"/>
    <property type="project" value="InterPro"/>
</dbReference>
<dbReference type="AlphaFoldDB" id="A0A1S7PAA2"/>
<keyword evidence="4" id="KW-0012">Acyltransferase</keyword>
<dbReference type="RefSeq" id="WP_052025773.1">
    <property type="nucleotide sequence ID" value="NZ_LT009730.1"/>
</dbReference>
<keyword evidence="2" id="KW-1277">Toxin-antitoxin system</keyword>
<evidence type="ECO:0000256" key="5">
    <source>
        <dbReference type="ARBA" id="ARBA00049880"/>
    </source>
</evidence>
<evidence type="ECO:0000256" key="3">
    <source>
        <dbReference type="ARBA" id="ARBA00022679"/>
    </source>
</evidence>
<keyword evidence="3 7" id="KW-0808">Transferase</keyword>
<evidence type="ECO:0000256" key="1">
    <source>
        <dbReference type="ARBA" id="ARBA00022491"/>
    </source>
</evidence>
<gene>
    <name evidence="7" type="ORF">AGR4C_Cc160267</name>
</gene>
<dbReference type="PANTHER" id="PTHR36449:SF1">
    <property type="entry name" value="ACETYLTRANSFERASE"/>
    <property type="match status" value="1"/>
</dbReference>
<protein>
    <submittedName>
        <fullName evidence="7">GCN5-related N-acetyltransferase</fullName>
    </submittedName>
</protein>
<dbReference type="EMBL" id="FBWC01000008">
    <property type="protein sequence ID" value="CUX18256.1"/>
    <property type="molecule type" value="Genomic_DNA"/>
</dbReference>
<dbReference type="Proteomes" id="UP000191897">
    <property type="component" value="Unassembled WGS sequence"/>
</dbReference>
<evidence type="ECO:0000313" key="7">
    <source>
        <dbReference type="EMBL" id="CUX18256.1"/>
    </source>
</evidence>
<dbReference type="InterPro" id="IPR000182">
    <property type="entry name" value="GNAT_dom"/>
</dbReference>
<accession>A0A1S7PAA2</accession>
<dbReference type="PANTHER" id="PTHR36449">
    <property type="entry name" value="ACETYLTRANSFERASE-RELATED"/>
    <property type="match status" value="1"/>
</dbReference>
<sequence length="170" mass="19221">MGIVFEALGKHHDRAGFSSGQPALDDWFRKRASQDEKRNLAHTFVAMDDELGIVGFYSISTLSVAFDVIPPEISRKLPRYDEIPAALIGRLARHEQVRGKGIGEMLLTDALRRILDASKTLQLFVIIVDAKDDKAAEFYTSYGFQRFPHRPNRLFIQKSVVMSALERSLD</sequence>
<name>A0A1S7PAA2_AGRTU</name>
<evidence type="ECO:0000256" key="2">
    <source>
        <dbReference type="ARBA" id="ARBA00022649"/>
    </source>
</evidence>
<dbReference type="CDD" id="cd04301">
    <property type="entry name" value="NAT_SF"/>
    <property type="match status" value="1"/>
</dbReference>
<dbReference type="PROSITE" id="PS51186">
    <property type="entry name" value="GNAT"/>
    <property type="match status" value="1"/>
</dbReference>
<evidence type="ECO:0000259" key="6">
    <source>
        <dbReference type="PROSITE" id="PS51186"/>
    </source>
</evidence>
<dbReference type="Gene3D" id="3.40.630.30">
    <property type="match status" value="1"/>
</dbReference>
<comment type="catalytic activity">
    <reaction evidence="5">
        <text>glycyl-tRNA(Gly) + acetyl-CoA = N-acetylglycyl-tRNA(Gly) + CoA + H(+)</text>
        <dbReference type="Rhea" id="RHEA:81867"/>
        <dbReference type="Rhea" id="RHEA-COMP:9683"/>
        <dbReference type="Rhea" id="RHEA-COMP:19766"/>
        <dbReference type="ChEBI" id="CHEBI:15378"/>
        <dbReference type="ChEBI" id="CHEBI:57287"/>
        <dbReference type="ChEBI" id="CHEBI:57288"/>
        <dbReference type="ChEBI" id="CHEBI:78522"/>
        <dbReference type="ChEBI" id="CHEBI:232036"/>
    </reaction>
</comment>
<feature type="domain" description="N-acetyltransferase" evidence="6">
    <location>
        <begin position="3"/>
        <end position="167"/>
    </location>
</feature>
<dbReference type="SUPFAM" id="SSF55729">
    <property type="entry name" value="Acyl-CoA N-acyltransferases (Nat)"/>
    <property type="match status" value="1"/>
</dbReference>
<organism evidence="7 8">
    <name type="scientific">Agrobacterium tumefaciens str. Kerr 14</name>
    <dbReference type="NCBI Taxonomy" id="1183424"/>
    <lineage>
        <taxon>Bacteria</taxon>
        <taxon>Pseudomonadati</taxon>
        <taxon>Pseudomonadota</taxon>
        <taxon>Alphaproteobacteria</taxon>
        <taxon>Hyphomicrobiales</taxon>
        <taxon>Rhizobiaceae</taxon>
        <taxon>Rhizobium/Agrobacterium group</taxon>
        <taxon>Agrobacterium</taxon>
        <taxon>Agrobacterium tumefaciens complex</taxon>
    </lineage>
</organism>
<dbReference type="Pfam" id="PF13508">
    <property type="entry name" value="Acetyltransf_7"/>
    <property type="match status" value="1"/>
</dbReference>
<evidence type="ECO:0000313" key="8">
    <source>
        <dbReference type="Proteomes" id="UP000191897"/>
    </source>
</evidence>
<proteinExistence type="predicted"/>
<keyword evidence="1" id="KW-0678">Repressor</keyword>
<reference evidence="7 8" key="1">
    <citation type="submission" date="2016-01" db="EMBL/GenBank/DDBJ databases">
        <authorList>
            <person name="Oliw E.H."/>
        </authorList>
    </citation>
    <scope>NUCLEOTIDE SEQUENCE [LARGE SCALE GENOMIC DNA]</scope>
    <source>
        <strain evidence="7 8">Kerr 14</strain>
    </source>
</reference>
<dbReference type="InterPro" id="IPR016181">
    <property type="entry name" value="Acyl_CoA_acyltransferase"/>
</dbReference>